<dbReference type="RefSeq" id="WP_073097158.1">
    <property type="nucleotide sequence ID" value="NZ_FRCY01000016.1"/>
</dbReference>
<evidence type="ECO:0000259" key="5">
    <source>
        <dbReference type="SMART" id="SM00903"/>
    </source>
</evidence>
<organism evidence="6 7">
    <name type="scientific">Cyclobacterium lianum</name>
    <dbReference type="NCBI Taxonomy" id="388280"/>
    <lineage>
        <taxon>Bacteria</taxon>
        <taxon>Pseudomonadati</taxon>
        <taxon>Bacteroidota</taxon>
        <taxon>Cytophagia</taxon>
        <taxon>Cytophagales</taxon>
        <taxon>Cyclobacteriaceae</taxon>
        <taxon>Cyclobacterium</taxon>
    </lineage>
</organism>
<gene>
    <name evidence="6" type="ORF">SAMN04488057_116100</name>
</gene>
<dbReference type="PANTHER" id="PTHR33798">
    <property type="entry name" value="FLAVOPROTEIN OXYGENASE"/>
    <property type="match status" value="1"/>
</dbReference>
<dbReference type="EMBL" id="FRCY01000016">
    <property type="protein sequence ID" value="SHN28716.1"/>
    <property type="molecule type" value="Genomic_DNA"/>
</dbReference>
<dbReference type="Proteomes" id="UP000184513">
    <property type="component" value="Unassembled WGS sequence"/>
</dbReference>
<dbReference type="SUPFAM" id="SSF50475">
    <property type="entry name" value="FMN-binding split barrel"/>
    <property type="match status" value="1"/>
</dbReference>
<evidence type="ECO:0000313" key="7">
    <source>
        <dbReference type="Proteomes" id="UP000184513"/>
    </source>
</evidence>
<keyword evidence="7" id="KW-1185">Reference proteome</keyword>
<comment type="cofactor">
    <cofactor evidence="1">
        <name>FMN</name>
        <dbReference type="ChEBI" id="CHEBI:58210"/>
    </cofactor>
</comment>
<dbReference type="OrthoDB" id="5293996at2"/>
<reference evidence="6 7" key="1">
    <citation type="submission" date="2016-11" db="EMBL/GenBank/DDBJ databases">
        <authorList>
            <person name="Jaros S."/>
            <person name="Januszkiewicz K."/>
            <person name="Wedrychowicz H."/>
        </authorList>
    </citation>
    <scope>NUCLEOTIDE SEQUENCE [LARGE SCALE GENOMIC DNA]</scope>
    <source>
        <strain evidence="6 7">CGMCC 1.6102</strain>
    </source>
</reference>
<dbReference type="InterPro" id="IPR012349">
    <property type="entry name" value="Split_barrel_FMN-bd"/>
</dbReference>
<dbReference type="PANTHER" id="PTHR33798:SF5">
    <property type="entry name" value="FLAVIN REDUCTASE LIKE DOMAIN-CONTAINING PROTEIN"/>
    <property type="match status" value="1"/>
</dbReference>
<dbReference type="GO" id="GO:0016646">
    <property type="term" value="F:oxidoreductase activity, acting on the CH-NH group of donors, NAD or NADP as acceptor"/>
    <property type="evidence" value="ECO:0007669"/>
    <property type="project" value="UniProtKB-ARBA"/>
</dbReference>
<name>A0A1M7QDQ9_9BACT</name>
<protein>
    <submittedName>
        <fullName evidence="6">NADH-FMN oxidoreductase RutF, flavin reductase (DIM6/NTAB) family</fullName>
    </submittedName>
</protein>
<evidence type="ECO:0000313" key="6">
    <source>
        <dbReference type="EMBL" id="SHN28716.1"/>
    </source>
</evidence>
<accession>A0A1M7QDQ9</accession>
<dbReference type="GO" id="GO:0010181">
    <property type="term" value="F:FMN binding"/>
    <property type="evidence" value="ECO:0007669"/>
    <property type="project" value="InterPro"/>
</dbReference>
<sequence>MKHFDRTAILEADKDFRRDFINCLSGYKSLNLIGTINPDTKETNLAPFSQVFHVGANPPLVGILFRPHSVERHTLENILQNKCFTLNHVSPSFYKAAHQSSARWERSEFAATGMQEAYLDNFEAPYVAESPLKVGCRLADHLTLSINETVLVIGSIEHVYVERDEALGEDGFIDLEKLGTVASSGIDAYHTGRKLARLAYAKPDQPVKEI</sequence>
<keyword evidence="3" id="KW-0288">FMN</keyword>
<feature type="domain" description="Flavin reductase like" evidence="5">
    <location>
        <begin position="24"/>
        <end position="174"/>
    </location>
</feature>
<keyword evidence="2" id="KW-0285">Flavoprotein</keyword>
<proteinExistence type="inferred from homology"/>
<evidence type="ECO:0000256" key="4">
    <source>
        <dbReference type="ARBA" id="ARBA00038054"/>
    </source>
</evidence>
<evidence type="ECO:0000256" key="3">
    <source>
        <dbReference type="ARBA" id="ARBA00022643"/>
    </source>
</evidence>
<evidence type="ECO:0000256" key="2">
    <source>
        <dbReference type="ARBA" id="ARBA00022630"/>
    </source>
</evidence>
<comment type="similarity">
    <text evidence="4">Belongs to the flavoredoxin family.</text>
</comment>
<dbReference type="AlphaFoldDB" id="A0A1M7QDQ9"/>
<dbReference type="Pfam" id="PF01613">
    <property type="entry name" value="Flavin_Reduct"/>
    <property type="match status" value="1"/>
</dbReference>
<dbReference type="Gene3D" id="2.30.110.10">
    <property type="entry name" value="Electron Transport, Fmn-binding Protein, Chain A"/>
    <property type="match status" value="1"/>
</dbReference>
<dbReference type="STRING" id="388280.SAMN04488057_116100"/>
<dbReference type="InterPro" id="IPR002563">
    <property type="entry name" value="Flavin_Rdtase-like_dom"/>
</dbReference>
<evidence type="ECO:0000256" key="1">
    <source>
        <dbReference type="ARBA" id="ARBA00001917"/>
    </source>
</evidence>
<dbReference type="SMART" id="SM00903">
    <property type="entry name" value="Flavin_Reduct"/>
    <property type="match status" value="1"/>
</dbReference>